<accession>A0A081C3P0</accession>
<evidence type="ECO:0000256" key="2">
    <source>
        <dbReference type="ARBA" id="ARBA00023134"/>
    </source>
</evidence>
<evidence type="ECO:0000256" key="1">
    <source>
        <dbReference type="ARBA" id="ARBA00022741"/>
    </source>
</evidence>
<gene>
    <name evidence="3" type="ORF">U27_06172</name>
</gene>
<dbReference type="eggNOG" id="ENOG50319M2">
    <property type="taxonomic scope" value="Bacteria"/>
</dbReference>
<protein>
    <submittedName>
        <fullName evidence="3">Uncharacterized protein</fullName>
    </submittedName>
</protein>
<keyword evidence="1" id="KW-0547">Nucleotide-binding</keyword>
<dbReference type="AlphaFoldDB" id="A0A081C3P0"/>
<name>A0A081C3P0_VECG1</name>
<dbReference type="Proteomes" id="UP000030661">
    <property type="component" value="Unassembled WGS sequence"/>
</dbReference>
<evidence type="ECO:0000313" key="4">
    <source>
        <dbReference type="Proteomes" id="UP000030661"/>
    </source>
</evidence>
<reference evidence="3 4" key="1">
    <citation type="journal article" date="2015" name="PeerJ">
        <title>First genomic representation of candidate bacterial phylum KSB3 points to enhanced environmental sensing as a trigger of wastewater bulking.</title>
        <authorList>
            <person name="Sekiguchi Y."/>
            <person name="Ohashi A."/>
            <person name="Parks D.H."/>
            <person name="Yamauchi T."/>
            <person name="Tyson G.W."/>
            <person name="Hugenholtz P."/>
        </authorList>
    </citation>
    <scope>NUCLEOTIDE SEQUENCE [LARGE SCALE GENOMIC DNA]</scope>
</reference>
<evidence type="ECO:0000313" key="3">
    <source>
        <dbReference type="EMBL" id="GAK59195.1"/>
    </source>
</evidence>
<dbReference type="Gene3D" id="3.30.1330.20">
    <property type="entry name" value="Tubulin/FtsZ, C-terminal domain"/>
    <property type="match status" value="1"/>
</dbReference>
<keyword evidence="4" id="KW-1185">Reference proteome</keyword>
<dbReference type="Pfam" id="PF09585">
    <property type="entry name" value="Lin0512_fam"/>
    <property type="match status" value="1"/>
</dbReference>
<dbReference type="PANTHER" id="PTHR34784:SF1">
    <property type="entry name" value="50S RIBOSOMAL PROTEIN L34"/>
    <property type="match status" value="1"/>
</dbReference>
<sequence>MLEGGEDVGRKRFIIEFGTGADLHGEDVTKAAQKAMKDAVSHSCLCGLVDILGMTDPNEMEIEAKVGCPYPERVNKEEVIKAIPFGTVHLEVVPGGLTVPGLKLPLLAETDMIVIAVAALTVYIDL</sequence>
<dbReference type="InterPro" id="IPR037103">
    <property type="entry name" value="Tubulin/FtsZ-like_C"/>
</dbReference>
<dbReference type="STRING" id="1499967.U27_06172"/>
<dbReference type="GO" id="GO:0005525">
    <property type="term" value="F:GTP binding"/>
    <property type="evidence" value="ECO:0007669"/>
    <property type="project" value="UniProtKB-KW"/>
</dbReference>
<dbReference type="PANTHER" id="PTHR34784">
    <property type="entry name" value="50S RIBOSOMAL PROTEIN L34"/>
    <property type="match status" value="1"/>
</dbReference>
<organism evidence="3 4">
    <name type="scientific">Vecturithrix granuli</name>
    <dbReference type="NCBI Taxonomy" id="1499967"/>
    <lineage>
        <taxon>Bacteria</taxon>
        <taxon>Candidatus Moduliflexota</taxon>
        <taxon>Candidatus Vecturitrichia</taxon>
        <taxon>Candidatus Vecturitrichales</taxon>
        <taxon>Candidatus Vecturitrichaceae</taxon>
        <taxon>Candidatus Vecturithrix</taxon>
    </lineage>
</organism>
<dbReference type="HOGENOM" id="CLU_148546_0_0_0"/>
<dbReference type="NCBIfam" id="TIGR02058">
    <property type="entry name" value="lin0512_fam"/>
    <property type="match status" value="1"/>
</dbReference>
<proteinExistence type="predicted"/>
<keyword evidence="2" id="KW-0342">GTP-binding</keyword>
<dbReference type="InterPro" id="IPR011719">
    <property type="entry name" value="CHP02058"/>
</dbReference>
<dbReference type="EMBL" id="DF820469">
    <property type="protein sequence ID" value="GAK59195.1"/>
    <property type="molecule type" value="Genomic_DNA"/>
</dbReference>